<dbReference type="AlphaFoldDB" id="E3RNW3"/>
<name>E3RNW3_PYRTT</name>
<feature type="compositionally biased region" description="Acidic residues" evidence="1">
    <location>
        <begin position="187"/>
        <end position="197"/>
    </location>
</feature>
<evidence type="ECO:0000313" key="2">
    <source>
        <dbReference type="EMBL" id="EFQ92597.1"/>
    </source>
</evidence>
<dbReference type="HOGENOM" id="CLU_839813_0_0_1"/>
<keyword evidence="3" id="KW-1185">Reference proteome</keyword>
<gene>
    <name evidence="2" type="ORF">PTT_10279</name>
</gene>
<dbReference type="KEGG" id="pte:PTT_10279"/>
<feature type="region of interest" description="Disordered" evidence="1">
    <location>
        <begin position="161"/>
        <end position="209"/>
    </location>
</feature>
<accession>E3RNW3</accession>
<protein>
    <submittedName>
        <fullName evidence="2">Uncharacterized protein</fullName>
    </submittedName>
</protein>
<sequence length="323" mass="34691">MAPTTPLRRGSRTRKPKAIFEAPVTVKVRKSKRIATHTKKAAVQVAKQILSNRAVITRSVAKTLKKGGEKHVLVHGLVDDSETDSSSSPTSEEEDTETSSSTTSSEADSETEPETEPESSFVTDTEVSECESPGSGNNGALAQDYLHFVNGYDLWKRRTSSVDSRIGDGPGYESDDGFVVSDGHEDSTDETGDEDEIGSEKNDKTRISSTTSVASSTLFIPETQLHPHPATTTLTLQPTHFSHLAPSTLKPAEIAEEISDAITLFSRRCNRGRTPLLLVLGREMMCEEEVLEALAQGRKGGFARGVGLGGDGSVGWCVGGRVK</sequence>
<feature type="compositionally biased region" description="Acidic residues" evidence="1">
    <location>
        <begin position="107"/>
        <end position="117"/>
    </location>
</feature>
<dbReference type="Proteomes" id="UP000001067">
    <property type="component" value="Unassembled WGS sequence"/>
</dbReference>
<reference evidence="2 3" key="1">
    <citation type="journal article" date="2010" name="Genome Biol.">
        <title>A first genome assembly of the barley fungal pathogen Pyrenophora teres f. teres.</title>
        <authorList>
            <person name="Ellwood S.R."/>
            <person name="Liu Z."/>
            <person name="Syme R.A."/>
            <person name="Lai Z."/>
            <person name="Hane J.K."/>
            <person name="Keiper F."/>
            <person name="Moffat C.S."/>
            <person name="Oliver R.P."/>
            <person name="Friesen T.L."/>
        </authorList>
    </citation>
    <scope>NUCLEOTIDE SEQUENCE [LARGE SCALE GENOMIC DNA]</scope>
    <source>
        <strain evidence="2 3">0-1</strain>
    </source>
</reference>
<feature type="region of interest" description="Disordered" evidence="1">
    <location>
        <begin position="73"/>
        <end position="138"/>
    </location>
</feature>
<dbReference type="EMBL" id="GL534245">
    <property type="protein sequence ID" value="EFQ92597.1"/>
    <property type="molecule type" value="Genomic_DNA"/>
</dbReference>
<organism evidence="3">
    <name type="scientific">Pyrenophora teres f. teres (strain 0-1)</name>
    <name type="common">Barley net blotch fungus</name>
    <name type="synonym">Drechslera teres f. teres</name>
    <dbReference type="NCBI Taxonomy" id="861557"/>
    <lineage>
        <taxon>Eukaryota</taxon>
        <taxon>Fungi</taxon>
        <taxon>Dikarya</taxon>
        <taxon>Ascomycota</taxon>
        <taxon>Pezizomycotina</taxon>
        <taxon>Dothideomycetes</taxon>
        <taxon>Pleosporomycetidae</taxon>
        <taxon>Pleosporales</taxon>
        <taxon>Pleosporineae</taxon>
        <taxon>Pleosporaceae</taxon>
        <taxon>Pyrenophora</taxon>
    </lineage>
</organism>
<evidence type="ECO:0000256" key="1">
    <source>
        <dbReference type="SAM" id="MobiDB-lite"/>
    </source>
</evidence>
<evidence type="ECO:0000313" key="3">
    <source>
        <dbReference type="Proteomes" id="UP000001067"/>
    </source>
</evidence>
<dbReference type="OrthoDB" id="3693676at2759"/>
<proteinExistence type="predicted"/>